<sequence length="36" mass="4364">MQVRRRRRRRCRRGKSRKKFRNVNNWSGAASPFAAC</sequence>
<dbReference type="AlphaFoldDB" id="A0A915ICN7"/>
<proteinExistence type="predicted"/>
<reference evidence="3" key="1">
    <citation type="submission" date="2022-11" db="UniProtKB">
        <authorList>
            <consortium name="WormBaseParasite"/>
        </authorList>
    </citation>
    <scope>IDENTIFICATION</scope>
</reference>
<feature type="region of interest" description="Disordered" evidence="1">
    <location>
        <begin position="1"/>
        <end position="24"/>
    </location>
</feature>
<evidence type="ECO:0000313" key="3">
    <source>
        <dbReference type="WBParaSite" id="nRc.2.0.1.t11662-RA"/>
    </source>
</evidence>
<accession>A0A915ICN7</accession>
<name>A0A915ICN7_ROMCU</name>
<keyword evidence="2" id="KW-1185">Reference proteome</keyword>
<evidence type="ECO:0000313" key="2">
    <source>
        <dbReference type="Proteomes" id="UP000887565"/>
    </source>
</evidence>
<dbReference type="WBParaSite" id="nRc.2.0.1.t11662-RA">
    <property type="protein sequence ID" value="nRc.2.0.1.t11662-RA"/>
    <property type="gene ID" value="nRc.2.0.1.g11662"/>
</dbReference>
<dbReference type="Proteomes" id="UP000887565">
    <property type="component" value="Unplaced"/>
</dbReference>
<evidence type="ECO:0000256" key="1">
    <source>
        <dbReference type="SAM" id="MobiDB-lite"/>
    </source>
</evidence>
<organism evidence="2 3">
    <name type="scientific">Romanomermis culicivorax</name>
    <name type="common">Nematode worm</name>
    <dbReference type="NCBI Taxonomy" id="13658"/>
    <lineage>
        <taxon>Eukaryota</taxon>
        <taxon>Metazoa</taxon>
        <taxon>Ecdysozoa</taxon>
        <taxon>Nematoda</taxon>
        <taxon>Enoplea</taxon>
        <taxon>Dorylaimia</taxon>
        <taxon>Mermithida</taxon>
        <taxon>Mermithoidea</taxon>
        <taxon>Mermithidae</taxon>
        <taxon>Romanomermis</taxon>
    </lineage>
</organism>
<feature type="compositionally biased region" description="Basic residues" evidence="1">
    <location>
        <begin position="1"/>
        <end position="21"/>
    </location>
</feature>
<protein>
    <submittedName>
        <fullName evidence="3">Uncharacterized protein</fullName>
    </submittedName>
</protein>